<feature type="transmembrane region" description="Helical" evidence="2">
    <location>
        <begin position="298"/>
        <end position="315"/>
    </location>
</feature>
<gene>
    <name evidence="3" type="ORF">BT63DRAFT_454330</name>
</gene>
<keyword evidence="2" id="KW-0812">Transmembrane</keyword>
<keyword evidence="2" id="KW-1133">Transmembrane helix</keyword>
<evidence type="ECO:0000313" key="3">
    <source>
        <dbReference type="EMBL" id="KAF2670150.1"/>
    </source>
</evidence>
<evidence type="ECO:0000256" key="1">
    <source>
        <dbReference type="SAM" id="MobiDB-lite"/>
    </source>
</evidence>
<evidence type="ECO:0000313" key="4">
    <source>
        <dbReference type="Proteomes" id="UP000799302"/>
    </source>
</evidence>
<name>A0A6A6UEC0_9PEZI</name>
<feature type="compositionally biased region" description="Polar residues" evidence="1">
    <location>
        <begin position="186"/>
        <end position="198"/>
    </location>
</feature>
<feature type="transmembrane region" description="Helical" evidence="2">
    <location>
        <begin position="442"/>
        <end position="459"/>
    </location>
</feature>
<sequence length="551" mass="62325">MDGTNLSLDLYPERIVRLWLHRHQLQRFLVGFGTVNHMILETWCLLIGLLMLPDAGRPQKQMTIRIFWYEGALWVVTSLLFRRLDRFFCLRRPGKSYQVAVYAIVYAAPVPLIVMHIWTIVLGASYDRKYSGRLSFQVSLWSAVLAFVTLLPIHGFYFRMARRFLLADNDNHYEPTSAKRKYFDNPSPTAETTRLSPPSENTSLSSQTSSADSQSYLQTAWTQSLILRQRPRRRESQSLPESQTSATMSETTTSTASMAEPSSAITTAESARCCPATGYVDVMPNVLRGFAAWLRCRLFYCPLALYITFLTLQLFDITRAKLRLPEIHYEHPYRPLYLCLSGNALWAYSASDLVILRRSMFAKREPQIPAGIIEIKKSLRTTKYFDSYTGAPVHVDSTENVSDGQRVHPAQLKSLRVGEPPLDSCHSHLGHLGKGFIASRRYQHILGCICFLLLIFVYYHKGESFLTADLNGDIPSGLPLEELNDLINKKLKITSATARFILYNGPVRLLITCYVIQVIGELVRQQVVSLKSISGGAGDQVYDALEDTGPS</sequence>
<keyword evidence="4" id="KW-1185">Reference proteome</keyword>
<protein>
    <submittedName>
        <fullName evidence="3">Uncharacterized protein</fullName>
    </submittedName>
</protein>
<reference evidence="3" key="1">
    <citation type="journal article" date="2020" name="Stud. Mycol.">
        <title>101 Dothideomycetes genomes: a test case for predicting lifestyles and emergence of pathogens.</title>
        <authorList>
            <person name="Haridas S."/>
            <person name="Albert R."/>
            <person name="Binder M."/>
            <person name="Bloem J."/>
            <person name="Labutti K."/>
            <person name="Salamov A."/>
            <person name="Andreopoulos B."/>
            <person name="Baker S."/>
            <person name="Barry K."/>
            <person name="Bills G."/>
            <person name="Bluhm B."/>
            <person name="Cannon C."/>
            <person name="Castanera R."/>
            <person name="Culley D."/>
            <person name="Daum C."/>
            <person name="Ezra D."/>
            <person name="Gonzalez J."/>
            <person name="Henrissat B."/>
            <person name="Kuo A."/>
            <person name="Liang C."/>
            <person name="Lipzen A."/>
            <person name="Lutzoni F."/>
            <person name="Magnuson J."/>
            <person name="Mondo S."/>
            <person name="Nolan M."/>
            <person name="Ohm R."/>
            <person name="Pangilinan J."/>
            <person name="Park H.-J."/>
            <person name="Ramirez L."/>
            <person name="Alfaro M."/>
            <person name="Sun H."/>
            <person name="Tritt A."/>
            <person name="Yoshinaga Y."/>
            <person name="Zwiers L.-H."/>
            <person name="Turgeon B."/>
            <person name="Goodwin S."/>
            <person name="Spatafora J."/>
            <person name="Crous P."/>
            <person name="Grigoriev I."/>
        </authorList>
    </citation>
    <scope>NUCLEOTIDE SEQUENCE</scope>
    <source>
        <strain evidence="3">CBS 115976</strain>
    </source>
</reference>
<dbReference type="EMBL" id="MU004234">
    <property type="protein sequence ID" value="KAF2670150.1"/>
    <property type="molecule type" value="Genomic_DNA"/>
</dbReference>
<feature type="transmembrane region" description="Helical" evidence="2">
    <location>
        <begin position="28"/>
        <end position="52"/>
    </location>
</feature>
<dbReference type="OrthoDB" id="5398919at2759"/>
<feature type="compositionally biased region" description="Low complexity" evidence="1">
    <location>
        <begin position="244"/>
        <end position="263"/>
    </location>
</feature>
<feature type="transmembrane region" description="Helical" evidence="2">
    <location>
        <begin position="138"/>
        <end position="158"/>
    </location>
</feature>
<keyword evidence="2" id="KW-0472">Membrane</keyword>
<feature type="region of interest" description="Disordered" evidence="1">
    <location>
        <begin position="177"/>
        <end position="211"/>
    </location>
</feature>
<proteinExistence type="predicted"/>
<accession>A0A6A6UEC0</accession>
<dbReference type="AlphaFoldDB" id="A0A6A6UEC0"/>
<organism evidence="3 4">
    <name type="scientific">Microthyrium microscopicum</name>
    <dbReference type="NCBI Taxonomy" id="703497"/>
    <lineage>
        <taxon>Eukaryota</taxon>
        <taxon>Fungi</taxon>
        <taxon>Dikarya</taxon>
        <taxon>Ascomycota</taxon>
        <taxon>Pezizomycotina</taxon>
        <taxon>Dothideomycetes</taxon>
        <taxon>Dothideomycetes incertae sedis</taxon>
        <taxon>Microthyriales</taxon>
        <taxon>Microthyriaceae</taxon>
        <taxon>Microthyrium</taxon>
    </lineage>
</organism>
<evidence type="ECO:0000256" key="2">
    <source>
        <dbReference type="SAM" id="Phobius"/>
    </source>
</evidence>
<feature type="transmembrane region" description="Helical" evidence="2">
    <location>
        <begin position="64"/>
        <end position="81"/>
    </location>
</feature>
<dbReference type="Proteomes" id="UP000799302">
    <property type="component" value="Unassembled WGS sequence"/>
</dbReference>
<feature type="compositionally biased region" description="Low complexity" evidence="1">
    <location>
        <begin position="199"/>
        <end position="211"/>
    </location>
</feature>
<feature type="region of interest" description="Disordered" evidence="1">
    <location>
        <begin position="230"/>
        <end position="263"/>
    </location>
</feature>
<feature type="transmembrane region" description="Helical" evidence="2">
    <location>
        <begin position="101"/>
        <end position="126"/>
    </location>
</feature>